<keyword evidence="3" id="KW-0378">Hydrolase</keyword>
<accession>A0A372NQN7</accession>
<dbReference type="EMBL" id="QWDC01000003">
    <property type="protein sequence ID" value="RFZ91251.1"/>
    <property type="molecule type" value="Genomic_DNA"/>
</dbReference>
<dbReference type="RefSeq" id="WP_117393481.1">
    <property type="nucleotide sequence ID" value="NZ_QWDC01000003.1"/>
</dbReference>
<organism evidence="3 4">
    <name type="scientific">Mucilaginibacter conchicola</name>
    <dbReference type="NCBI Taxonomy" id="2303333"/>
    <lineage>
        <taxon>Bacteria</taxon>
        <taxon>Pseudomonadati</taxon>
        <taxon>Bacteroidota</taxon>
        <taxon>Sphingobacteriia</taxon>
        <taxon>Sphingobacteriales</taxon>
        <taxon>Sphingobacteriaceae</taxon>
        <taxon>Mucilaginibacter</taxon>
    </lineage>
</organism>
<feature type="domain" description="Serine aminopeptidase S33" evidence="2">
    <location>
        <begin position="199"/>
        <end position="437"/>
    </location>
</feature>
<keyword evidence="1" id="KW-0732">Signal</keyword>
<dbReference type="SUPFAM" id="SSF53474">
    <property type="entry name" value="alpha/beta-Hydrolases"/>
    <property type="match status" value="1"/>
</dbReference>
<gene>
    <name evidence="3" type="ORF">D0C36_20165</name>
</gene>
<comment type="caution">
    <text evidence="3">The sequence shown here is derived from an EMBL/GenBank/DDBJ whole genome shotgun (WGS) entry which is preliminary data.</text>
</comment>
<dbReference type="OrthoDB" id="9809549at2"/>
<evidence type="ECO:0000259" key="2">
    <source>
        <dbReference type="Pfam" id="PF12146"/>
    </source>
</evidence>
<dbReference type="InterPro" id="IPR022742">
    <property type="entry name" value="Hydrolase_4"/>
</dbReference>
<dbReference type="PANTHER" id="PTHR43265">
    <property type="entry name" value="ESTERASE ESTD"/>
    <property type="match status" value="1"/>
</dbReference>
<name>A0A372NQN7_9SPHI</name>
<keyword evidence="4" id="KW-1185">Reference proteome</keyword>
<feature type="chain" id="PRO_5016672230" evidence="1">
    <location>
        <begin position="20"/>
        <end position="472"/>
    </location>
</feature>
<dbReference type="InterPro" id="IPR053145">
    <property type="entry name" value="AB_hydrolase_Est10"/>
</dbReference>
<sequence length="472" mass="51051">MKKSLILILFLLTAGRLCAQNFAGDWSGTLQLPGDHQLAVIFHIRNTGSGYTATMDSPDQGASGLKVDTVKVSGDRIILEAGQFKLKYSGTLVADSNLVRGNFTQGTASLPLTLSNHPDANAAAKKAALRPQDPVSFPYRQEEVSFPNKKAGIRLAGTLTLPQNGKARKIVILVSGSGPQNRDEEVKQFNHRPFLVWSDFLTRNGIAVLRYDDRGVAGSTGEFGAATSADFADDAAAALDYIASRPDLKDIPAGVIGHSEGGMIAPMLASGDQRIKFIVLLAGPGIPIDELLMKQSADQLRLNEAPAATITRTLASNRAIYQFMKAHPQLPEAQLKQRLDTLMRDELRRYPAADLQGQSPETIARRTIAQVTTPWFRYFITFKPANHLSKVKCPVLALNGSLDMQVNAEANLAGIRMSLQKAGNKHFRTIALPGLNHLFQQAATGSTSEYAQIAETVNPAALKAVTEWISSL</sequence>
<dbReference type="InterPro" id="IPR029058">
    <property type="entry name" value="AB_hydrolase_fold"/>
</dbReference>
<reference evidence="3 4" key="1">
    <citation type="submission" date="2018-08" db="EMBL/GenBank/DDBJ databases">
        <title>Mucilaginibacter sp. MYSH2.</title>
        <authorList>
            <person name="Seo T."/>
        </authorList>
    </citation>
    <scope>NUCLEOTIDE SEQUENCE [LARGE SCALE GENOMIC DNA]</scope>
    <source>
        <strain evidence="3 4">MYSH2</strain>
    </source>
</reference>
<dbReference type="Proteomes" id="UP000264217">
    <property type="component" value="Unassembled WGS sequence"/>
</dbReference>
<dbReference type="Gene3D" id="3.40.50.1820">
    <property type="entry name" value="alpha/beta hydrolase"/>
    <property type="match status" value="1"/>
</dbReference>
<dbReference type="PANTHER" id="PTHR43265:SF1">
    <property type="entry name" value="ESTERASE ESTD"/>
    <property type="match status" value="1"/>
</dbReference>
<protein>
    <submittedName>
        <fullName evidence="3">Alpha/beta hydrolase</fullName>
    </submittedName>
</protein>
<evidence type="ECO:0000256" key="1">
    <source>
        <dbReference type="SAM" id="SignalP"/>
    </source>
</evidence>
<proteinExistence type="predicted"/>
<dbReference type="Pfam" id="PF12146">
    <property type="entry name" value="Hydrolase_4"/>
    <property type="match status" value="1"/>
</dbReference>
<evidence type="ECO:0000313" key="3">
    <source>
        <dbReference type="EMBL" id="RFZ91251.1"/>
    </source>
</evidence>
<evidence type="ECO:0000313" key="4">
    <source>
        <dbReference type="Proteomes" id="UP000264217"/>
    </source>
</evidence>
<feature type="signal peptide" evidence="1">
    <location>
        <begin position="1"/>
        <end position="19"/>
    </location>
</feature>
<dbReference type="GO" id="GO:0052689">
    <property type="term" value="F:carboxylic ester hydrolase activity"/>
    <property type="evidence" value="ECO:0007669"/>
    <property type="project" value="TreeGrafter"/>
</dbReference>
<dbReference type="AlphaFoldDB" id="A0A372NQN7"/>